<dbReference type="RefSeq" id="WP_021827559.1">
    <property type="nucleotide sequence ID" value="NZ_AWTR02000062.1"/>
</dbReference>
<dbReference type="OrthoDB" id="7165680at2"/>
<proteinExistence type="predicted"/>
<accession>W6TGS8</accession>
<name>W6TGS8_HOLOB</name>
<dbReference type="STRING" id="1399147.P618_200668"/>
<keyword evidence="1" id="KW-0175">Coiled coil</keyword>
<keyword evidence="2" id="KW-0131">Cell cycle</keyword>
<keyword evidence="2" id="KW-0132">Cell division</keyword>
<dbReference type="GO" id="GO:0051301">
    <property type="term" value="P:cell division"/>
    <property type="evidence" value="ECO:0007669"/>
    <property type="project" value="UniProtKB-KW"/>
</dbReference>
<evidence type="ECO:0000313" key="2">
    <source>
        <dbReference type="EMBL" id="ETZ07125.1"/>
    </source>
</evidence>
<gene>
    <name evidence="2" type="ORF">P618_200668</name>
</gene>
<feature type="coiled-coil region" evidence="1">
    <location>
        <begin position="26"/>
        <end position="53"/>
    </location>
</feature>
<dbReference type="AlphaFoldDB" id="W6TGS8"/>
<protein>
    <submittedName>
        <fullName evidence="2">Cell division protein FtsL</fullName>
    </submittedName>
</protein>
<evidence type="ECO:0000256" key="1">
    <source>
        <dbReference type="SAM" id="Coils"/>
    </source>
</evidence>
<keyword evidence="3" id="KW-1185">Reference proteome</keyword>
<reference evidence="2 3" key="1">
    <citation type="journal article" date="2014" name="FEMS Microbiol. Lett.">
        <title>Draft genome sequences of three Holospora species (Holospora obtusa, Holospora undulata, and Holospora elegans), endonuclear symbiotic bacteria of the ciliate Paramecium caudatum.</title>
        <authorList>
            <person name="Dohra H."/>
            <person name="Tanaka K."/>
            <person name="Suzuki T."/>
            <person name="Fujishima M."/>
            <person name="Suzuki H."/>
        </authorList>
    </citation>
    <scope>NUCLEOTIDE SEQUENCE [LARGE SCALE GENOMIC DNA]</scope>
    <source>
        <strain evidence="2 3">F1</strain>
    </source>
</reference>
<dbReference type="EMBL" id="AWTR02000062">
    <property type="protein sequence ID" value="ETZ07125.1"/>
    <property type="molecule type" value="Genomic_DNA"/>
</dbReference>
<organism evidence="2 3">
    <name type="scientific">Holospora obtusa F1</name>
    <dbReference type="NCBI Taxonomy" id="1399147"/>
    <lineage>
        <taxon>Bacteria</taxon>
        <taxon>Pseudomonadati</taxon>
        <taxon>Pseudomonadota</taxon>
        <taxon>Alphaproteobacteria</taxon>
        <taxon>Holosporales</taxon>
        <taxon>Holosporaceae</taxon>
        <taxon>Holospora</taxon>
    </lineage>
</organism>
<comment type="caution">
    <text evidence="2">The sequence shown here is derived from an EMBL/GenBank/DDBJ whole genome shotgun (WGS) entry which is preliminary data.</text>
</comment>
<sequence length="104" mass="12429">MKIVLCVSFLMAMLSGMFLFHVKYQVLELEREYQSSQMQCKELEDQISVLQSQWCYLTRPERVESLIYQHWSHWGNLNLDQIIYWPKTVFIAGQLSETSIKNHL</sequence>
<dbReference type="Proteomes" id="UP000019112">
    <property type="component" value="Unassembled WGS sequence"/>
</dbReference>
<evidence type="ECO:0000313" key="3">
    <source>
        <dbReference type="Proteomes" id="UP000019112"/>
    </source>
</evidence>